<name>A0ACC2LVG4_PERAE</name>
<gene>
    <name evidence="1" type="ORF">MRB53_011618</name>
</gene>
<keyword evidence="2" id="KW-1185">Reference proteome</keyword>
<reference evidence="1 2" key="1">
    <citation type="journal article" date="2022" name="Hortic Res">
        <title>A haplotype resolved chromosomal level avocado genome allows analysis of novel avocado genes.</title>
        <authorList>
            <person name="Nath O."/>
            <person name="Fletcher S.J."/>
            <person name="Hayward A."/>
            <person name="Shaw L.M."/>
            <person name="Masouleh A.K."/>
            <person name="Furtado A."/>
            <person name="Henry R.J."/>
            <person name="Mitter N."/>
        </authorList>
    </citation>
    <scope>NUCLEOTIDE SEQUENCE [LARGE SCALE GENOMIC DNA]</scope>
    <source>
        <strain evidence="2">cv. Hass</strain>
    </source>
</reference>
<evidence type="ECO:0000313" key="1">
    <source>
        <dbReference type="EMBL" id="KAJ8637351.1"/>
    </source>
</evidence>
<proteinExistence type="predicted"/>
<organism evidence="1 2">
    <name type="scientific">Persea americana</name>
    <name type="common">Avocado</name>
    <dbReference type="NCBI Taxonomy" id="3435"/>
    <lineage>
        <taxon>Eukaryota</taxon>
        <taxon>Viridiplantae</taxon>
        <taxon>Streptophyta</taxon>
        <taxon>Embryophyta</taxon>
        <taxon>Tracheophyta</taxon>
        <taxon>Spermatophyta</taxon>
        <taxon>Magnoliopsida</taxon>
        <taxon>Magnoliidae</taxon>
        <taxon>Laurales</taxon>
        <taxon>Lauraceae</taxon>
        <taxon>Persea</taxon>
    </lineage>
</organism>
<evidence type="ECO:0000313" key="2">
    <source>
        <dbReference type="Proteomes" id="UP001234297"/>
    </source>
</evidence>
<comment type="caution">
    <text evidence="1">The sequence shown here is derived from an EMBL/GenBank/DDBJ whole genome shotgun (WGS) entry which is preliminary data.</text>
</comment>
<sequence>MGCCKINLYTTTAFFFFLLFALNFQPLEAARPWDRVRSELRKLTILESLPKGGTAPGGRNECSYSSKGGQCHMNHKNFAGHAPPQVTGGTIDNNSILVGFTTKKVGLDGHSSESSSSA</sequence>
<accession>A0ACC2LVG4</accession>
<dbReference type="Proteomes" id="UP001234297">
    <property type="component" value="Chromosome 3"/>
</dbReference>
<dbReference type="EMBL" id="CM056811">
    <property type="protein sequence ID" value="KAJ8637351.1"/>
    <property type="molecule type" value="Genomic_DNA"/>
</dbReference>
<protein>
    <submittedName>
        <fullName evidence="1">Uncharacterized protein</fullName>
    </submittedName>
</protein>